<feature type="domain" description="ASD2" evidence="7">
    <location>
        <begin position="736"/>
        <end position="1036"/>
    </location>
</feature>
<reference evidence="8 9" key="1">
    <citation type="submission" date="2024-04" db="EMBL/GenBank/DDBJ databases">
        <authorList>
            <consortium name="Genoscope - CEA"/>
            <person name="William W."/>
        </authorList>
    </citation>
    <scope>NUCLEOTIDE SEQUENCE [LARGE SCALE GENOMIC DNA]</scope>
</reference>
<feature type="coiled-coil region" evidence="5">
    <location>
        <begin position="920"/>
        <end position="980"/>
    </location>
</feature>
<feature type="region of interest" description="Disordered" evidence="6">
    <location>
        <begin position="785"/>
        <end position="819"/>
    </location>
</feature>
<feature type="coiled-coil region" evidence="5">
    <location>
        <begin position="857"/>
        <end position="894"/>
    </location>
</feature>
<feature type="compositionally biased region" description="Polar residues" evidence="6">
    <location>
        <begin position="785"/>
        <end position="805"/>
    </location>
</feature>
<gene>
    <name evidence="8" type="ORF">GSLYS_00000978001</name>
</gene>
<feature type="region of interest" description="Disordered" evidence="6">
    <location>
        <begin position="278"/>
        <end position="336"/>
    </location>
</feature>
<dbReference type="Proteomes" id="UP001497497">
    <property type="component" value="Unassembled WGS sequence"/>
</dbReference>
<feature type="compositionally biased region" description="Low complexity" evidence="6">
    <location>
        <begin position="20"/>
        <end position="36"/>
    </location>
</feature>
<feature type="region of interest" description="Disordered" evidence="6">
    <location>
        <begin position="1"/>
        <end position="262"/>
    </location>
</feature>
<feature type="compositionally biased region" description="Basic and acidic residues" evidence="6">
    <location>
        <begin position="806"/>
        <end position="815"/>
    </location>
</feature>
<feature type="compositionally biased region" description="Low complexity" evidence="6">
    <location>
        <begin position="675"/>
        <end position="694"/>
    </location>
</feature>
<keyword evidence="3" id="KW-0963">Cytoplasm</keyword>
<feature type="compositionally biased region" description="Basic residues" evidence="6">
    <location>
        <begin position="10"/>
        <end position="19"/>
    </location>
</feature>
<comment type="similarity">
    <text evidence="2">Belongs to the shroom family.</text>
</comment>
<dbReference type="GO" id="GO:0030864">
    <property type="term" value="C:cortical actin cytoskeleton"/>
    <property type="evidence" value="ECO:0007669"/>
    <property type="project" value="TreeGrafter"/>
</dbReference>
<keyword evidence="9" id="KW-1185">Reference proteome</keyword>
<evidence type="ECO:0000256" key="5">
    <source>
        <dbReference type="SAM" id="Coils"/>
    </source>
</evidence>
<dbReference type="InterPro" id="IPR014799">
    <property type="entry name" value="ASD2_dom"/>
</dbReference>
<feature type="compositionally biased region" description="Low complexity" evidence="6">
    <location>
        <begin position="609"/>
        <end position="624"/>
    </location>
</feature>
<name>A0AAV2H0U9_LYMST</name>
<keyword evidence="4" id="KW-0206">Cytoskeleton</keyword>
<dbReference type="InterPro" id="IPR027685">
    <property type="entry name" value="Shroom_fam"/>
</dbReference>
<dbReference type="PANTHER" id="PTHR15012">
    <property type="entry name" value="APICAL PROTEIN/SHROOM-RELATED"/>
    <property type="match status" value="1"/>
</dbReference>
<dbReference type="GO" id="GO:0005912">
    <property type="term" value="C:adherens junction"/>
    <property type="evidence" value="ECO:0007669"/>
    <property type="project" value="TreeGrafter"/>
</dbReference>
<dbReference type="GO" id="GO:0007015">
    <property type="term" value="P:actin filament organization"/>
    <property type="evidence" value="ECO:0007669"/>
    <property type="project" value="TreeGrafter"/>
</dbReference>
<evidence type="ECO:0000256" key="2">
    <source>
        <dbReference type="ARBA" id="ARBA00006469"/>
    </source>
</evidence>
<feature type="compositionally biased region" description="Pro residues" evidence="6">
    <location>
        <begin position="85"/>
        <end position="105"/>
    </location>
</feature>
<feature type="region of interest" description="Disordered" evidence="6">
    <location>
        <begin position="479"/>
        <end position="744"/>
    </location>
</feature>
<dbReference type="Gene3D" id="6.10.250.3120">
    <property type="match status" value="1"/>
</dbReference>
<feature type="compositionally biased region" description="Basic and acidic residues" evidence="6">
    <location>
        <begin position="290"/>
        <end position="299"/>
    </location>
</feature>
<keyword evidence="5" id="KW-0175">Coiled coil</keyword>
<dbReference type="GO" id="GO:0016324">
    <property type="term" value="C:apical plasma membrane"/>
    <property type="evidence" value="ECO:0007669"/>
    <property type="project" value="TreeGrafter"/>
</dbReference>
<evidence type="ECO:0000313" key="9">
    <source>
        <dbReference type="Proteomes" id="UP001497497"/>
    </source>
</evidence>
<comment type="caution">
    <text evidence="8">The sequence shown here is derived from an EMBL/GenBank/DDBJ whole genome shotgun (WGS) entry which is preliminary data.</text>
</comment>
<proteinExistence type="inferred from homology"/>
<dbReference type="GO" id="GO:0043296">
    <property type="term" value="C:apical junction complex"/>
    <property type="evidence" value="ECO:0007669"/>
    <property type="project" value="TreeGrafter"/>
</dbReference>
<protein>
    <recommendedName>
        <fullName evidence="7">ASD2 domain-containing protein</fullName>
    </recommendedName>
</protein>
<feature type="compositionally biased region" description="Polar residues" evidence="6">
    <location>
        <begin position="114"/>
        <end position="127"/>
    </location>
</feature>
<comment type="subcellular location">
    <subcellularLocation>
        <location evidence="1">Cytoplasm</location>
        <location evidence="1">Cytoskeleton</location>
    </subcellularLocation>
</comment>
<evidence type="ECO:0000313" key="8">
    <source>
        <dbReference type="EMBL" id="CAL1526801.1"/>
    </source>
</evidence>
<evidence type="ECO:0000256" key="4">
    <source>
        <dbReference type="ARBA" id="ARBA00023212"/>
    </source>
</evidence>
<organism evidence="8 9">
    <name type="scientific">Lymnaea stagnalis</name>
    <name type="common">Great pond snail</name>
    <name type="synonym">Helix stagnalis</name>
    <dbReference type="NCBI Taxonomy" id="6523"/>
    <lineage>
        <taxon>Eukaryota</taxon>
        <taxon>Metazoa</taxon>
        <taxon>Spiralia</taxon>
        <taxon>Lophotrochozoa</taxon>
        <taxon>Mollusca</taxon>
        <taxon>Gastropoda</taxon>
        <taxon>Heterobranchia</taxon>
        <taxon>Euthyneura</taxon>
        <taxon>Panpulmonata</taxon>
        <taxon>Hygrophila</taxon>
        <taxon>Lymnaeoidea</taxon>
        <taxon>Lymnaeidae</taxon>
        <taxon>Lymnaea</taxon>
    </lineage>
</organism>
<feature type="compositionally biased region" description="Low complexity" evidence="6">
    <location>
        <begin position="482"/>
        <end position="496"/>
    </location>
</feature>
<dbReference type="AlphaFoldDB" id="A0AAV2H0U9"/>
<feature type="compositionally biased region" description="Basic and acidic residues" evidence="6">
    <location>
        <begin position="169"/>
        <end position="181"/>
    </location>
</feature>
<accession>A0AAV2H0U9</accession>
<dbReference type="PROSITE" id="PS51307">
    <property type="entry name" value="ASD2"/>
    <property type="match status" value="1"/>
</dbReference>
<feature type="compositionally biased region" description="Low complexity" evidence="6">
    <location>
        <begin position="226"/>
        <end position="261"/>
    </location>
</feature>
<feature type="compositionally biased region" description="Low complexity" evidence="6">
    <location>
        <begin position="512"/>
        <end position="528"/>
    </location>
</feature>
<feature type="compositionally biased region" description="Basic and acidic residues" evidence="6">
    <location>
        <begin position="551"/>
        <end position="561"/>
    </location>
</feature>
<dbReference type="EMBL" id="CAXITT010000009">
    <property type="protein sequence ID" value="CAL1526801.1"/>
    <property type="molecule type" value="Genomic_DNA"/>
</dbReference>
<feature type="compositionally biased region" description="Polar residues" evidence="6">
    <location>
        <begin position="625"/>
        <end position="647"/>
    </location>
</feature>
<dbReference type="PANTHER" id="PTHR15012:SF32">
    <property type="entry name" value="PROTEIN SHROOM"/>
    <property type="match status" value="1"/>
</dbReference>
<dbReference type="GO" id="GO:0051015">
    <property type="term" value="F:actin filament binding"/>
    <property type="evidence" value="ECO:0007669"/>
    <property type="project" value="InterPro"/>
</dbReference>
<evidence type="ECO:0000256" key="6">
    <source>
        <dbReference type="SAM" id="MobiDB-lite"/>
    </source>
</evidence>
<sequence>MNHNSPNMDHHHHRQHHPPRQIYQLVQQQQQQPQPQRWTKREYNLLQGRLPPSPGPVSVAHSYPYTASMDSGLVASPTYQNFPNRRPPPPVPRSPSPEAPPPALPPRNYRESDGGSSTGNLQDTSLPPLSPSDKHRISTIPLGKQLEDPQVENTKRDFKSLMSQWENSSPREDKYAAELRKQAQKLTGQQQQQQQQQHSNATPMALLHSRTKISYATTYKREPMLPQEATSPSASTSSLASSQTSSSTSPTSSSSHFQTSSGNSAPYISNIKVSYGQAPTSAAQVPDRSVQSEDSRNRSSSELVSNSLPGMGPGTVGKSGRPSEHFLRDRSASDHDILSDRRHQPQETHFGASPEGAPIAITKWRHASGSSVVSSTAPPGSGVDTNFAHDASAEDGFAEESYIGHKNKSSRAIGTYQRSKSAAVLQGNNHTLEDDDQKLGQQNWNSESVLTQGQTIGAEPAQASAGNNSHNDKTEAVPELNTAASVPPVRPARPSTYGRHGNAGGAAPPPASTAQSSSVSTASTATAPPQGPSPSVFSAKPFTVEQPGWIARRDSPRRNPDSSDSNPSPMRGQWQGPGQPGSNSDHPSYRWPSDDNPRAPPAVIQSQYSPQRRVPPSDSSPSPQWSANGMNSYKQAPISSSPDNAYNRSGEPLSPSEEPPVALPPRDYIRRDSAPVKSVPSAVSPDSKLGVSTDTSRRRSDSSVNSTNRLDNGDVSASVHSRQPSQEELECDEKAKQLAQELSGKDQKLSEVLRLDSTKKRMQYMDGLFSGAMDGNGSQEKLAFNSESRSSVKLASPQHQKQNENSQKEIPEIKKRGSLPKEYWMSPSKAMLEMELRRNEDVGKDITKDINDSSTLMKQKEELMDKLHKKLEILKEAKLLLQKEIAENEELGKQVHHLVDTNGWLTQNEKDKFKTYIDDLEKIVRLLLNLSGQLARAENAVQALSPDADAKLRKMTVDKRERLSAKHEEAKLLKDDIDKRSEQLSQILQDRLNEAEFSDYTHYIKMKSKLTIDLQELDDKITLGGEQIVELKKSIPDHNEA</sequence>
<dbReference type="Pfam" id="PF08687">
    <property type="entry name" value="ASD2"/>
    <property type="match status" value="1"/>
</dbReference>
<evidence type="ECO:0000256" key="1">
    <source>
        <dbReference type="ARBA" id="ARBA00004245"/>
    </source>
</evidence>
<feature type="compositionally biased region" description="Basic and acidic residues" evidence="6">
    <location>
        <begin position="321"/>
        <end position="336"/>
    </location>
</feature>
<evidence type="ECO:0000256" key="3">
    <source>
        <dbReference type="ARBA" id="ARBA00022490"/>
    </source>
</evidence>
<evidence type="ECO:0000259" key="7">
    <source>
        <dbReference type="PROSITE" id="PS51307"/>
    </source>
</evidence>